<evidence type="ECO:0000313" key="7">
    <source>
        <dbReference type="EMBL" id="ODQ44266.1"/>
    </source>
</evidence>
<dbReference type="GO" id="GO:0006506">
    <property type="term" value="P:GPI anchor biosynthetic process"/>
    <property type="evidence" value="ECO:0007669"/>
    <property type="project" value="InterPro"/>
</dbReference>
<dbReference type="PANTHER" id="PTHR13315:SF4">
    <property type="entry name" value="METALLOPHOSPHOESTERASE, ISOFORM E"/>
    <property type="match status" value="1"/>
</dbReference>
<dbReference type="OrthoDB" id="5977743at2759"/>
<name>A0A1E3NDT7_9ASCO</name>
<dbReference type="InterPro" id="IPR029052">
    <property type="entry name" value="Metallo-depent_PP-like"/>
</dbReference>
<keyword evidence="3 5" id="KW-1133">Transmembrane helix</keyword>
<organism evidence="7 8">
    <name type="scientific">Pichia membranifaciens NRRL Y-2026</name>
    <dbReference type="NCBI Taxonomy" id="763406"/>
    <lineage>
        <taxon>Eukaryota</taxon>
        <taxon>Fungi</taxon>
        <taxon>Dikarya</taxon>
        <taxon>Ascomycota</taxon>
        <taxon>Saccharomycotina</taxon>
        <taxon>Pichiomycetes</taxon>
        <taxon>Pichiales</taxon>
        <taxon>Pichiaceae</taxon>
        <taxon>Pichia</taxon>
    </lineage>
</organism>
<dbReference type="InterPro" id="IPR033308">
    <property type="entry name" value="PGAP5/Cdc1/Ted1"/>
</dbReference>
<accession>A0A1E3NDT7</accession>
<evidence type="ECO:0000256" key="2">
    <source>
        <dbReference type="ARBA" id="ARBA00022692"/>
    </source>
</evidence>
<keyword evidence="4 5" id="KW-0472">Membrane</keyword>
<proteinExistence type="predicted"/>
<dbReference type="EMBL" id="KV454008">
    <property type="protein sequence ID" value="ODQ44266.1"/>
    <property type="molecule type" value="Genomic_DNA"/>
</dbReference>
<dbReference type="Pfam" id="PF00149">
    <property type="entry name" value="Metallophos"/>
    <property type="match status" value="1"/>
</dbReference>
<gene>
    <name evidence="7" type="ORF">PICMEDRAFT_18506</name>
</gene>
<dbReference type="GO" id="GO:0005783">
    <property type="term" value="C:endoplasmic reticulum"/>
    <property type="evidence" value="ECO:0007669"/>
    <property type="project" value="TreeGrafter"/>
</dbReference>
<dbReference type="Proteomes" id="UP000094455">
    <property type="component" value="Unassembled WGS sequence"/>
</dbReference>
<dbReference type="PANTHER" id="PTHR13315">
    <property type="entry name" value="METALLO PHOSPHOESTERASE RELATED"/>
    <property type="match status" value="1"/>
</dbReference>
<keyword evidence="2 5" id="KW-0812">Transmembrane</keyword>
<evidence type="ECO:0000256" key="1">
    <source>
        <dbReference type="ARBA" id="ARBA00004141"/>
    </source>
</evidence>
<dbReference type="Gene3D" id="3.60.21.10">
    <property type="match status" value="1"/>
</dbReference>
<dbReference type="GeneID" id="30178720"/>
<dbReference type="AlphaFoldDB" id="A0A1E3NDT7"/>
<feature type="domain" description="Calcineurin-like phosphoesterase" evidence="6">
    <location>
        <begin position="60"/>
        <end position="292"/>
    </location>
</feature>
<dbReference type="RefSeq" id="XP_019015379.1">
    <property type="nucleotide sequence ID" value="XM_019162033.1"/>
</dbReference>
<comment type="subcellular location">
    <subcellularLocation>
        <location evidence="1">Membrane</location>
        <topology evidence="1">Multi-pass membrane protein</topology>
    </subcellularLocation>
</comment>
<dbReference type="InterPro" id="IPR004843">
    <property type="entry name" value="Calcineurin-like_PHP"/>
</dbReference>
<feature type="transmembrane region" description="Helical" evidence="5">
    <location>
        <begin position="421"/>
        <end position="442"/>
    </location>
</feature>
<dbReference type="SUPFAM" id="SSF56300">
    <property type="entry name" value="Metallo-dependent phosphatases"/>
    <property type="match status" value="1"/>
</dbReference>
<evidence type="ECO:0000259" key="6">
    <source>
        <dbReference type="Pfam" id="PF00149"/>
    </source>
</evidence>
<keyword evidence="8" id="KW-1185">Reference proteome</keyword>
<feature type="transmembrane region" description="Helical" evidence="5">
    <location>
        <begin position="374"/>
        <end position="393"/>
    </location>
</feature>
<evidence type="ECO:0000313" key="8">
    <source>
        <dbReference type="Proteomes" id="UP000094455"/>
    </source>
</evidence>
<sequence>MRLLSPLSSNKSRATLVSMLCWFTLFTIFQFIDPFLSISHCSFPRIANDLEYDSEVSISKVLIIADPQLIDNHTYPGRLSPLLSLSKFTVDNYIYKNYVALMNELKPQTILFLGDLLDNGRESSDEYYENEYQRFIKVFVDPARNREVEFITSVPGNHDIGWADGVTEHSLERFGQHFGHPNKIIQKGNHDLILLDNLSLMNTVDKKVAEPAQSFLNTLRETKKERTRILFDHVTLWRDPEVQVCGASRESKKPFPISKGYQYQTAIDEEASLDILRAVRPDAIFSGDDHDYCQVVHSYRDSKGKEQRSLGVNVKSMSMAMGIKRPAVELLTLYNKPVKLEKDWILNNQVVKTKGEFLDYTFDTCYLTKPYVDIVAYVFLAIIDAIWLFISCVERKKRYVSIADNYSYDNFFESLFKNVNWLAFIKLSVINGLLAMFLYYLFTLH</sequence>
<evidence type="ECO:0000256" key="5">
    <source>
        <dbReference type="SAM" id="Phobius"/>
    </source>
</evidence>
<evidence type="ECO:0000256" key="3">
    <source>
        <dbReference type="ARBA" id="ARBA00022989"/>
    </source>
</evidence>
<dbReference type="GO" id="GO:0016787">
    <property type="term" value="F:hydrolase activity"/>
    <property type="evidence" value="ECO:0007669"/>
    <property type="project" value="InterPro"/>
</dbReference>
<evidence type="ECO:0000256" key="4">
    <source>
        <dbReference type="ARBA" id="ARBA00023136"/>
    </source>
</evidence>
<protein>
    <recommendedName>
        <fullName evidence="6">Calcineurin-like phosphoesterase domain-containing protein</fullName>
    </recommendedName>
</protein>
<reference evidence="7 8" key="1">
    <citation type="journal article" date="2016" name="Proc. Natl. Acad. Sci. U.S.A.">
        <title>Comparative genomics of biotechnologically important yeasts.</title>
        <authorList>
            <person name="Riley R."/>
            <person name="Haridas S."/>
            <person name="Wolfe K.H."/>
            <person name="Lopes M.R."/>
            <person name="Hittinger C.T."/>
            <person name="Goeker M."/>
            <person name="Salamov A.A."/>
            <person name="Wisecaver J.H."/>
            <person name="Long T.M."/>
            <person name="Calvey C.H."/>
            <person name="Aerts A.L."/>
            <person name="Barry K.W."/>
            <person name="Choi C."/>
            <person name="Clum A."/>
            <person name="Coughlan A.Y."/>
            <person name="Deshpande S."/>
            <person name="Douglass A.P."/>
            <person name="Hanson S.J."/>
            <person name="Klenk H.-P."/>
            <person name="LaButti K.M."/>
            <person name="Lapidus A."/>
            <person name="Lindquist E.A."/>
            <person name="Lipzen A.M."/>
            <person name="Meier-Kolthoff J.P."/>
            <person name="Ohm R.A."/>
            <person name="Otillar R.P."/>
            <person name="Pangilinan J.L."/>
            <person name="Peng Y."/>
            <person name="Rokas A."/>
            <person name="Rosa C.A."/>
            <person name="Scheuner C."/>
            <person name="Sibirny A.A."/>
            <person name="Slot J.C."/>
            <person name="Stielow J.B."/>
            <person name="Sun H."/>
            <person name="Kurtzman C.P."/>
            <person name="Blackwell M."/>
            <person name="Grigoriev I.V."/>
            <person name="Jeffries T.W."/>
        </authorList>
    </citation>
    <scope>NUCLEOTIDE SEQUENCE [LARGE SCALE GENOMIC DNA]</scope>
    <source>
        <strain evidence="7 8">NRRL Y-2026</strain>
    </source>
</reference>
<dbReference type="GO" id="GO:0016020">
    <property type="term" value="C:membrane"/>
    <property type="evidence" value="ECO:0007669"/>
    <property type="project" value="UniProtKB-SubCell"/>
</dbReference>